<gene>
    <name evidence="1" type="ORF">NPIL_363951</name>
</gene>
<name>A0A8X6I8Y6_NEPPI</name>
<dbReference type="OrthoDB" id="6488310at2759"/>
<evidence type="ECO:0000313" key="2">
    <source>
        <dbReference type="Proteomes" id="UP000887013"/>
    </source>
</evidence>
<accession>A0A8X6I8Y6</accession>
<evidence type="ECO:0008006" key="3">
    <source>
        <dbReference type="Google" id="ProtNLM"/>
    </source>
</evidence>
<proteinExistence type="predicted"/>
<evidence type="ECO:0000313" key="1">
    <source>
        <dbReference type="EMBL" id="GFS35110.1"/>
    </source>
</evidence>
<dbReference type="EMBL" id="BMAW01042621">
    <property type="protein sequence ID" value="GFS35110.1"/>
    <property type="molecule type" value="Genomic_DNA"/>
</dbReference>
<sequence length="170" mass="19592">MKIQDPPSLPYPQNQTTPALPVKENKKLIYRSEIRLMLEKFSELNWLAVIPFPRTMNIQIVYLQNIVKKEVLLLREYLELLKLICILSVIKFSVLNDLIMDNTCFVCNKSFLTTSNLRHARLIHNAGNKVIICRHLKGNVCSVELVSMKAVEGHVKSAHNIAVEKETRRL</sequence>
<reference evidence="1" key="1">
    <citation type="submission" date="2020-08" db="EMBL/GenBank/DDBJ databases">
        <title>Multicomponent nature underlies the extraordinary mechanical properties of spider dragline silk.</title>
        <authorList>
            <person name="Kono N."/>
            <person name="Nakamura H."/>
            <person name="Mori M."/>
            <person name="Yoshida Y."/>
            <person name="Ohtoshi R."/>
            <person name="Malay A.D."/>
            <person name="Moran D.A.P."/>
            <person name="Tomita M."/>
            <person name="Numata K."/>
            <person name="Arakawa K."/>
        </authorList>
    </citation>
    <scope>NUCLEOTIDE SEQUENCE</scope>
</reference>
<comment type="caution">
    <text evidence="1">The sequence shown here is derived from an EMBL/GenBank/DDBJ whole genome shotgun (WGS) entry which is preliminary data.</text>
</comment>
<organism evidence="1 2">
    <name type="scientific">Nephila pilipes</name>
    <name type="common">Giant wood spider</name>
    <name type="synonym">Nephila maculata</name>
    <dbReference type="NCBI Taxonomy" id="299642"/>
    <lineage>
        <taxon>Eukaryota</taxon>
        <taxon>Metazoa</taxon>
        <taxon>Ecdysozoa</taxon>
        <taxon>Arthropoda</taxon>
        <taxon>Chelicerata</taxon>
        <taxon>Arachnida</taxon>
        <taxon>Araneae</taxon>
        <taxon>Araneomorphae</taxon>
        <taxon>Entelegynae</taxon>
        <taxon>Araneoidea</taxon>
        <taxon>Nephilidae</taxon>
        <taxon>Nephila</taxon>
    </lineage>
</organism>
<dbReference type="AlphaFoldDB" id="A0A8X6I8Y6"/>
<protein>
    <recommendedName>
        <fullName evidence="3">C2H2-type domain-containing protein</fullName>
    </recommendedName>
</protein>
<keyword evidence="2" id="KW-1185">Reference proteome</keyword>
<dbReference type="Proteomes" id="UP000887013">
    <property type="component" value="Unassembled WGS sequence"/>
</dbReference>